<keyword evidence="4 5" id="KW-0472">Membrane</keyword>
<feature type="transmembrane region" description="Helical" evidence="5">
    <location>
        <begin position="96"/>
        <end position="119"/>
    </location>
</feature>
<feature type="transmembrane region" description="Helical" evidence="5">
    <location>
        <begin position="275"/>
        <end position="293"/>
    </location>
</feature>
<feature type="transmembrane region" description="Helical" evidence="5">
    <location>
        <begin position="299"/>
        <end position="319"/>
    </location>
</feature>
<dbReference type="InterPro" id="IPR052714">
    <property type="entry name" value="MFS_Exporter"/>
</dbReference>
<dbReference type="PANTHER" id="PTHR23531">
    <property type="entry name" value="QUINOLENE RESISTANCE PROTEIN NORA"/>
    <property type="match status" value="1"/>
</dbReference>
<comment type="subcellular location">
    <subcellularLocation>
        <location evidence="1">Cell membrane</location>
        <topology evidence="1">Multi-pass membrane protein</topology>
    </subcellularLocation>
</comment>
<accession>A0A1L7D6D8</accession>
<dbReference type="KEGG" id="cpho:CPHO_04485"/>
<evidence type="ECO:0000256" key="4">
    <source>
        <dbReference type="ARBA" id="ARBA00023136"/>
    </source>
</evidence>
<feature type="transmembrane region" description="Helical" evidence="5">
    <location>
        <begin position="131"/>
        <end position="152"/>
    </location>
</feature>
<dbReference type="InterPro" id="IPR036259">
    <property type="entry name" value="MFS_trans_sf"/>
</dbReference>
<dbReference type="PANTHER" id="PTHR23531:SF1">
    <property type="entry name" value="QUINOLENE RESISTANCE PROTEIN NORA"/>
    <property type="match status" value="1"/>
</dbReference>
<dbReference type="Pfam" id="PF07690">
    <property type="entry name" value="MFS_1"/>
    <property type="match status" value="1"/>
</dbReference>
<evidence type="ECO:0000256" key="1">
    <source>
        <dbReference type="ARBA" id="ARBA00004651"/>
    </source>
</evidence>
<keyword evidence="3 5" id="KW-1133">Transmembrane helix</keyword>
<dbReference type="GO" id="GO:0005886">
    <property type="term" value="C:plasma membrane"/>
    <property type="evidence" value="ECO:0007669"/>
    <property type="project" value="UniProtKB-SubCell"/>
</dbReference>
<reference evidence="7 8" key="1">
    <citation type="submission" date="2014-08" db="EMBL/GenBank/DDBJ databases">
        <title>Complete genome sequence of Corynebacterium phocae M408/89/1(T)(=DSM 44612(T)), isolated from the common seal (Phoca vitulina).</title>
        <authorList>
            <person name="Ruckert C."/>
            <person name="Albersmeier A."/>
            <person name="Winkler A."/>
            <person name="Kalinowski J."/>
        </authorList>
    </citation>
    <scope>NUCLEOTIDE SEQUENCE [LARGE SCALE GENOMIC DNA]</scope>
    <source>
        <strain evidence="7 8">M408/89/1</strain>
    </source>
</reference>
<dbReference type="Gene3D" id="1.20.1250.20">
    <property type="entry name" value="MFS general substrate transporter like domains"/>
    <property type="match status" value="1"/>
</dbReference>
<feature type="domain" description="Major facilitator superfamily (MFS) profile" evidence="6">
    <location>
        <begin position="5"/>
        <end position="391"/>
    </location>
</feature>
<feature type="transmembrane region" description="Helical" evidence="5">
    <location>
        <begin position="207"/>
        <end position="229"/>
    </location>
</feature>
<dbReference type="GO" id="GO:0022857">
    <property type="term" value="F:transmembrane transporter activity"/>
    <property type="evidence" value="ECO:0007669"/>
    <property type="project" value="InterPro"/>
</dbReference>
<protein>
    <submittedName>
        <fullName evidence="7">Membrane protein</fullName>
    </submittedName>
</protein>
<name>A0A1L7D6D8_9CORY</name>
<proteinExistence type="predicted"/>
<dbReference type="PROSITE" id="PS50850">
    <property type="entry name" value="MFS"/>
    <property type="match status" value="1"/>
</dbReference>
<dbReference type="InterPro" id="IPR020846">
    <property type="entry name" value="MFS_dom"/>
</dbReference>
<keyword evidence="2 5" id="KW-0812">Transmembrane</keyword>
<feature type="transmembrane region" description="Helical" evidence="5">
    <location>
        <begin position="7"/>
        <end position="28"/>
    </location>
</feature>
<evidence type="ECO:0000256" key="3">
    <source>
        <dbReference type="ARBA" id="ARBA00022989"/>
    </source>
</evidence>
<dbReference type="InterPro" id="IPR011701">
    <property type="entry name" value="MFS"/>
</dbReference>
<feature type="transmembrane region" description="Helical" evidence="5">
    <location>
        <begin position="340"/>
        <end position="363"/>
    </location>
</feature>
<evidence type="ECO:0000256" key="5">
    <source>
        <dbReference type="SAM" id="Phobius"/>
    </source>
</evidence>
<dbReference type="STRING" id="161895.CPHO_04485"/>
<feature type="transmembrane region" description="Helical" evidence="5">
    <location>
        <begin position="40"/>
        <end position="60"/>
    </location>
</feature>
<dbReference type="SUPFAM" id="SSF103473">
    <property type="entry name" value="MFS general substrate transporter"/>
    <property type="match status" value="1"/>
</dbReference>
<gene>
    <name evidence="7" type="ORF">CPHO_04485</name>
</gene>
<dbReference type="AlphaFoldDB" id="A0A1L7D6D8"/>
<evidence type="ECO:0000256" key="2">
    <source>
        <dbReference type="ARBA" id="ARBA00022692"/>
    </source>
</evidence>
<keyword evidence="8" id="KW-1185">Reference proteome</keyword>
<feature type="transmembrane region" description="Helical" evidence="5">
    <location>
        <begin position="72"/>
        <end position="90"/>
    </location>
</feature>
<feature type="transmembrane region" description="Helical" evidence="5">
    <location>
        <begin position="158"/>
        <end position="177"/>
    </location>
</feature>
<feature type="transmembrane region" description="Helical" evidence="5">
    <location>
        <begin position="241"/>
        <end position="263"/>
    </location>
</feature>
<dbReference type="EMBL" id="CP009249">
    <property type="protein sequence ID" value="APT93665.1"/>
    <property type="molecule type" value="Genomic_DNA"/>
</dbReference>
<evidence type="ECO:0000313" key="7">
    <source>
        <dbReference type="EMBL" id="APT93665.1"/>
    </source>
</evidence>
<sequence length="411" mass="42831">MWKIPGFGATMAAVMAAFGAWSLLLPLLPLAVLESGGSSGLAGATTGVFMAATVGTQVFTPWMLRKWGYSPVMAASAFMLGAPALGHMLGMEAWQALLFSGLRGVGFGALTVAQAAFVAELVPLRFLGKATGALGVCIGLAQMVFLPLGLAISDIWSFDVAFIVACVFGVFGMVMCLPLPRLKPNAMVDDALEKAADAPKQVSMWKLVLVPALSVTTLSMTYGLVSSFLPAAVRSIDPGSGAVLGGIMLSIVGGFAMVSRYVAGVVADRSGKPDGLTIPAQFAGFFGVMFLAVGLYMGWSVWALAIGAGIFGAAFGVIQNEALLSMFARLPRHRVSEASAVWNIFYDAGTGLGSVVLAVLIIGENYAPAFAVGSLVILSGVLMTGLDSYLGAHRVAEYDNIKTRLKRLRKL</sequence>
<evidence type="ECO:0000313" key="8">
    <source>
        <dbReference type="Proteomes" id="UP000185491"/>
    </source>
</evidence>
<evidence type="ECO:0000259" key="6">
    <source>
        <dbReference type="PROSITE" id="PS50850"/>
    </source>
</evidence>
<feature type="transmembrane region" description="Helical" evidence="5">
    <location>
        <begin position="369"/>
        <end position="392"/>
    </location>
</feature>
<organism evidence="7 8">
    <name type="scientific">Corynebacterium phocae</name>
    <dbReference type="NCBI Taxonomy" id="161895"/>
    <lineage>
        <taxon>Bacteria</taxon>
        <taxon>Bacillati</taxon>
        <taxon>Actinomycetota</taxon>
        <taxon>Actinomycetes</taxon>
        <taxon>Mycobacteriales</taxon>
        <taxon>Corynebacteriaceae</taxon>
        <taxon>Corynebacterium</taxon>
    </lineage>
</organism>
<dbReference type="Proteomes" id="UP000185491">
    <property type="component" value="Chromosome"/>
</dbReference>